<dbReference type="Proteomes" id="UP000036958">
    <property type="component" value="Unassembled WGS sequence"/>
</dbReference>
<gene>
    <name evidence="4" type="ORF">NC99_40950</name>
</gene>
<reference evidence="5" key="1">
    <citation type="submission" date="2015-07" db="EMBL/GenBank/DDBJ databases">
        <title>Genome sequencing of Sunxiuqinia dokdonensis strain SK.</title>
        <authorList>
            <person name="Ahn S."/>
            <person name="Kim B.-C."/>
        </authorList>
    </citation>
    <scope>NUCLEOTIDE SEQUENCE [LARGE SCALE GENOMIC DNA]</scope>
    <source>
        <strain evidence="5">SK</strain>
    </source>
</reference>
<evidence type="ECO:0000259" key="1">
    <source>
        <dbReference type="Pfam" id="PF16323"/>
    </source>
</evidence>
<proteinExistence type="predicted"/>
<dbReference type="Gene3D" id="2.60.120.260">
    <property type="entry name" value="Galactose-binding domain-like"/>
    <property type="match status" value="1"/>
</dbReference>
<dbReference type="InterPro" id="IPR032164">
    <property type="entry name" value="DUF5000"/>
</dbReference>
<dbReference type="InterPro" id="IPR032527">
    <property type="entry name" value="DUF4959"/>
</dbReference>
<dbReference type="InterPro" id="IPR008979">
    <property type="entry name" value="Galactose-bd-like_sf"/>
</dbReference>
<dbReference type="STRING" id="1409788.NC99_40950"/>
<dbReference type="SUPFAM" id="SSF49785">
    <property type="entry name" value="Galactose-binding domain-like"/>
    <property type="match status" value="1"/>
</dbReference>
<evidence type="ECO:0000259" key="3">
    <source>
        <dbReference type="Pfam" id="PF17166"/>
    </source>
</evidence>
<feature type="domain" description="DUF5126" evidence="3">
    <location>
        <begin position="136"/>
        <end position="238"/>
    </location>
</feature>
<dbReference type="Pfam" id="PF16391">
    <property type="entry name" value="DUF5000"/>
    <property type="match status" value="1"/>
</dbReference>
<evidence type="ECO:0000313" key="4">
    <source>
        <dbReference type="EMBL" id="KOH43092.1"/>
    </source>
</evidence>
<organism evidence="4 5">
    <name type="scientific">Sunxiuqinia dokdonensis</name>
    <dbReference type="NCBI Taxonomy" id="1409788"/>
    <lineage>
        <taxon>Bacteria</taxon>
        <taxon>Pseudomonadati</taxon>
        <taxon>Bacteroidota</taxon>
        <taxon>Bacteroidia</taxon>
        <taxon>Marinilabiliales</taxon>
        <taxon>Prolixibacteraceae</taxon>
        <taxon>Sunxiuqinia</taxon>
    </lineage>
</organism>
<evidence type="ECO:0000313" key="5">
    <source>
        <dbReference type="Proteomes" id="UP000036958"/>
    </source>
</evidence>
<keyword evidence="5" id="KW-1185">Reference proteome</keyword>
<feature type="domain" description="DUF5000" evidence="2">
    <location>
        <begin position="265"/>
        <end position="398"/>
    </location>
</feature>
<sequence length="404" mass="44957">MVVGLISILKIYKMKKILFLIAIAGALAFMTGCEEDIKGPLFTDDGIPGPVTSPEVENLPGAAIITYTLPSDEDVLYVKAEYTLDNGKQVVTKSSSFLGYIRVEGFGSAKEHTVTLSAVDHAENVSSPVQVTISPLTPDVLSVKESIEMIPDFGGVQFRWQNPNNAALAYIILSEDSTGTLVPIETIYSGVTEGQYTIRGFEPEERDFAMVLRDRWDNFSDTAKITVTPLYEEQLDKSKFNKIVLDGDNDMNAWEGRYEFAFDNLPGTFNHTWAGEGWPQLFTVDLGVVAKLSRVIILQRQGDFLYRHGNPRLLEIWGMKDTPNPDGSFDNWIKLKDAVARRPTLEGGTAAEDQEHAASGDEYSFSLDDPEVRYIRIVVNETWGLTGFIHMAEVTFYGQVVEEI</sequence>
<comment type="caution">
    <text evidence="4">The sequence shown here is derived from an EMBL/GenBank/DDBJ whole genome shotgun (WGS) entry which is preliminary data.</text>
</comment>
<dbReference type="EMBL" id="LGIA01000200">
    <property type="protein sequence ID" value="KOH43092.1"/>
    <property type="molecule type" value="Genomic_DNA"/>
</dbReference>
<dbReference type="AlphaFoldDB" id="A0A0L8V4E7"/>
<accession>A0A0L8V4E7</accession>
<protein>
    <recommendedName>
        <fullName evidence="6">F5/8 type C domain-containing protein</fullName>
    </recommendedName>
</protein>
<dbReference type="Pfam" id="PF16323">
    <property type="entry name" value="DUF4959"/>
    <property type="match status" value="1"/>
</dbReference>
<evidence type="ECO:0008006" key="6">
    <source>
        <dbReference type="Google" id="ProtNLM"/>
    </source>
</evidence>
<feature type="domain" description="DUF4959" evidence="1">
    <location>
        <begin position="32"/>
        <end position="135"/>
    </location>
</feature>
<evidence type="ECO:0000259" key="2">
    <source>
        <dbReference type="Pfam" id="PF16391"/>
    </source>
</evidence>
<dbReference type="InterPro" id="IPR033431">
    <property type="entry name" value="DUF5126"/>
</dbReference>
<name>A0A0L8V4E7_9BACT</name>
<dbReference type="Pfam" id="PF17166">
    <property type="entry name" value="DUF5126"/>
    <property type="match status" value="1"/>
</dbReference>